<dbReference type="EMBL" id="PFEQ01000014">
    <property type="protein sequence ID" value="PJE73903.1"/>
    <property type="molecule type" value="Genomic_DNA"/>
</dbReference>
<name>A0A2M8LBA1_9BACT</name>
<reference evidence="4" key="1">
    <citation type="submission" date="2017-09" db="EMBL/GenBank/DDBJ databases">
        <title>Depth-based differentiation of microbial function through sediment-hosted aquifers and enrichment of novel symbionts in the deep terrestrial subsurface.</title>
        <authorList>
            <person name="Probst A.J."/>
            <person name="Ladd B."/>
            <person name="Jarett J.K."/>
            <person name="Geller-Mcgrath D.E."/>
            <person name="Sieber C.M.K."/>
            <person name="Emerson J.B."/>
            <person name="Anantharaman K."/>
            <person name="Thomas B.C."/>
            <person name="Malmstrom R."/>
            <person name="Stieglmeier M."/>
            <person name="Klingl A."/>
            <person name="Woyke T."/>
            <person name="Ryan C.M."/>
            <person name="Banfield J.F."/>
        </authorList>
    </citation>
    <scope>NUCLEOTIDE SEQUENCE [LARGE SCALE GENOMIC DNA]</scope>
</reference>
<keyword evidence="2" id="KW-1133">Transmembrane helix</keyword>
<keyword evidence="1" id="KW-0175">Coiled coil</keyword>
<keyword evidence="2" id="KW-0812">Transmembrane</keyword>
<feature type="transmembrane region" description="Helical" evidence="2">
    <location>
        <begin position="24"/>
        <end position="45"/>
    </location>
</feature>
<feature type="transmembrane region" description="Helical" evidence="2">
    <location>
        <begin position="65"/>
        <end position="92"/>
    </location>
</feature>
<protein>
    <submittedName>
        <fullName evidence="3">Uncharacterized protein</fullName>
    </submittedName>
</protein>
<feature type="coiled-coil region" evidence="1">
    <location>
        <begin position="92"/>
        <end position="133"/>
    </location>
</feature>
<comment type="caution">
    <text evidence="3">The sequence shown here is derived from an EMBL/GenBank/DDBJ whole genome shotgun (WGS) entry which is preliminary data.</text>
</comment>
<accession>A0A2M8LBA1</accession>
<proteinExistence type="predicted"/>
<dbReference type="Proteomes" id="UP000228700">
    <property type="component" value="Unassembled WGS sequence"/>
</dbReference>
<gene>
    <name evidence="3" type="ORF">COV01_03615</name>
</gene>
<evidence type="ECO:0000313" key="4">
    <source>
        <dbReference type="Proteomes" id="UP000228700"/>
    </source>
</evidence>
<evidence type="ECO:0000313" key="3">
    <source>
        <dbReference type="EMBL" id="PJE73903.1"/>
    </source>
</evidence>
<organism evidence="3 4">
    <name type="scientific">Candidatus Taylorbacteria bacterium CG10_big_fil_rev_8_21_14_0_10_41_48</name>
    <dbReference type="NCBI Taxonomy" id="1975024"/>
    <lineage>
        <taxon>Bacteria</taxon>
        <taxon>Candidatus Tayloriibacteriota</taxon>
    </lineage>
</organism>
<dbReference type="AlphaFoldDB" id="A0A2M8LBA1"/>
<evidence type="ECO:0000256" key="1">
    <source>
        <dbReference type="SAM" id="Coils"/>
    </source>
</evidence>
<keyword evidence="2" id="KW-0472">Membrane</keyword>
<sequence length="136" mass="15522">MKRVFNFFDKLEDVVRGSLSHHPIVYGFIGGTLVVLYWRGVWHTADILETWGGYWSVVFSGPAQIIITALLLMLTGLAVSVFIGESIIISGLKHEKKVFEKTEEEVKQEKKEIVSVEDRLSDIEQKIDELLETTKR</sequence>
<evidence type="ECO:0000256" key="2">
    <source>
        <dbReference type="SAM" id="Phobius"/>
    </source>
</evidence>